<feature type="compositionally biased region" description="Pro residues" evidence="1">
    <location>
        <begin position="26"/>
        <end position="35"/>
    </location>
</feature>
<reference evidence="2" key="1">
    <citation type="submission" date="2023-06" db="EMBL/GenBank/DDBJ databases">
        <authorList>
            <person name="Delattre M."/>
        </authorList>
    </citation>
    <scope>NUCLEOTIDE SEQUENCE</scope>
    <source>
        <strain evidence="2">AF72</strain>
    </source>
</reference>
<gene>
    <name evidence="2" type="ORF">MSPICULIGERA_LOCUS17585</name>
</gene>
<evidence type="ECO:0000313" key="3">
    <source>
        <dbReference type="Proteomes" id="UP001177023"/>
    </source>
</evidence>
<dbReference type="EMBL" id="CATQJA010002656">
    <property type="protein sequence ID" value="CAJ0579365.1"/>
    <property type="molecule type" value="Genomic_DNA"/>
</dbReference>
<accession>A0AA36GBF3</accession>
<dbReference type="Proteomes" id="UP001177023">
    <property type="component" value="Unassembled WGS sequence"/>
</dbReference>
<feature type="region of interest" description="Disordered" evidence="1">
    <location>
        <begin position="19"/>
        <end position="65"/>
    </location>
</feature>
<evidence type="ECO:0008006" key="4">
    <source>
        <dbReference type="Google" id="ProtNLM"/>
    </source>
</evidence>
<protein>
    <recommendedName>
        <fullName evidence="4">CCHC-type domain-containing protein</fullName>
    </recommendedName>
</protein>
<feature type="non-terminal residue" evidence="2">
    <location>
        <position position="1"/>
    </location>
</feature>
<sequence>MDTIDVFMRTVAQLAQAAQAATAGPLVPPSRPPTGPRGRGPATRPRKEAKPRNNRGWTETPTRGCPTCGGRHGLASCRSFAQMSGISRWRATQARKLCFLCLQSGHTAASCGAPRCPCGAAHHAMLCRAPPTAPDADAAQMPEACESGVLEPLEVIDSASLQFE</sequence>
<name>A0AA36GBF3_9BILA</name>
<evidence type="ECO:0000313" key="2">
    <source>
        <dbReference type="EMBL" id="CAJ0579365.1"/>
    </source>
</evidence>
<dbReference type="AlphaFoldDB" id="A0AA36GBF3"/>
<keyword evidence="3" id="KW-1185">Reference proteome</keyword>
<comment type="caution">
    <text evidence="2">The sequence shown here is derived from an EMBL/GenBank/DDBJ whole genome shotgun (WGS) entry which is preliminary data.</text>
</comment>
<organism evidence="2 3">
    <name type="scientific">Mesorhabditis spiculigera</name>
    <dbReference type="NCBI Taxonomy" id="96644"/>
    <lineage>
        <taxon>Eukaryota</taxon>
        <taxon>Metazoa</taxon>
        <taxon>Ecdysozoa</taxon>
        <taxon>Nematoda</taxon>
        <taxon>Chromadorea</taxon>
        <taxon>Rhabditida</taxon>
        <taxon>Rhabditina</taxon>
        <taxon>Rhabditomorpha</taxon>
        <taxon>Rhabditoidea</taxon>
        <taxon>Rhabditidae</taxon>
        <taxon>Mesorhabditinae</taxon>
        <taxon>Mesorhabditis</taxon>
    </lineage>
</organism>
<proteinExistence type="predicted"/>
<evidence type="ECO:0000256" key="1">
    <source>
        <dbReference type="SAM" id="MobiDB-lite"/>
    </source>
</evidence>